<dbReference type="Proteomes" id="UP001165289">
    <property type="component" value="Unassembled WGS sequence"/>
</dbReference>
<sequence length="107" mass="12754">MKAVENSVICLFTGSPYPLQVFTPQGELMGSILTEDQIVRAYYFNLFYNPITDKLRIYICDFWDNSIKMLDRFGKFIETVCETGHELCQIFRPLSHIYRIFWLCYSW</sequence>
<dbReference type="EMBL" id="JAKMXF010000131">
    <property type="protein sequence ID" value="KAI6657021.1"/>
    <property type="molecule type" value="Genomic_DNA"/>
</dbReference>
<protein>
    <submittedName>
        <fullName evidence="1">Uncharacterized protein</fullName>
    </submittedName>
</protein>
<proteinExistence type="predicted"/>
<accession>A0AAV7K6Y4</accession>
<comment type="caution">
    <text evidence="1">The sequence shown here is derived from an EMBL/GenBank/DDBJ whole genome shotgun (WGS) entry which is preliminary data.</text>
</comment>
<evidence type="ECO:0000313" key="2">
    <source>
        <dbReference type="Proteomes" id="UP001165289"/>
    </source>
</evidence>
<keyword evidence="2" id="KW-1185">Reference proteome</keyword>
<name>A0AAV7K6Y4_9METZ</name>
<reference evidence="1 2" key="1">
    <citation type="journal article" date="2023" name="BMC Biol.">
        <title>The compact genome of the sponge Oopsacas minuta (Hexactinellida) is lacking key metazoan core genes.</title>
        <authorList>
            <person name="Santini S."/>
            <person name="Schenkelaars Q."/>
            <person name="Jourda C."/>
            <person name="Duchesne M."/>
            <person name="Belahbib H."/>
            <person name="Rocher C."/>
            <person name="Selva M."/>
            <person name="Riesgo A."/>
            <person name="Vervoort M."/>
            <person name="Leys S.P."/>
            <person name="Kodjabachian L."/>
            <person name="Le Bivic A."/>
            <person name="Borchiellini C."/>
            <person name="Claverie J.M."/>
            <person name="Renard E."/>
        </authorList>
    </citation>
    <scope>NUCLEOTIDE SEQUENCE [LARGE SCALE GENOMIC DNA]</scope>
    <source>
        <strain evidence="1">SPO-2</strain>
    </source>
</reference>
<dbReference type="AlphaFoldDB" id="A0AAV7K6Y4"/>
<evidence type="ECO:0000313" key="1">
    <source>
        <dbReference type="EMBL" id="KAI6657021.1"/>
    </source>
</evidence>
<gene>
    <name evidence="1" type="ORF">LOD99_11234</name>
</gene>
<organism evidence="1 2">
    <name type="scientific">Oopsacas minuta</name>
    <dbReference type="NCBI Taxonomy" id="111878"/>
    <lineage>
        <taxon>Eukaryota</taxon>
        <taxon>Metazoa</taxon>
        <taxon>Porifera</taxon>
        <taxon>Hexactinellida</taxon>
        <taxon>Hexasterophora</taxon>
        <taxon>Lyssacinosida</taxon>
        <taxon>Leucopsacidae</taxon>
        <taxon>Oopsacas</taxon>
    </lineage>
</organism>